<dbReference type="Gene3D" id="3.40.50.1820">
    <property type="entry name" value="alpha/beta hydrolase"/>
    <property type="match status" value="1"/>
</dbReference>
<evidence type="ECO:0000259" key="7">
    <source>
        <dbReference type="Pfam" id="PF12697"/>
    </source>
</evidence>
<feature type="transmembrane region" description="Helical" evidence="6">
    <location>
        <begin position="108"/>
        <end position="130"/>
    </location>
</feature>
<dbReference type="InterPro" id="IPR000073">
    <property type="entry name" value="AB_hydrolase_1"/>
</dbReference>
<evidence type="ECO:0000313" key="9">
    <source>
        <dbReference type="Proteomes" id="UP000053095"/>
    </source>
</evidence>
<dbReference type="Pfam" id="PF12697">
    <property type="entry name" value="Abhydrolase_6"/>
    <property type="match status" value="1"/>
</dbReference>
<feature type="transmembrane region" description="Helical" evidence="6">
    <location>
        <begin position="335"/>
        <end position="359"/>
    </location>
</feature>
<dbReference type="SUPFAM" id="SSF53474">
    <property type="entry name" value="alpha/beta-Hydrolases"/>
    <property type="match status" value="1"/>
</dbReference>
<feature type="transmembrane region" description="Helical" evidence="6">
    <location>
        <begin position="150"/>
        <end position="169"/>
    </location>
</feature>
<accession>A0A6V8HJW6</accession>
<feature type="transmembrane region" description="Helical" evidence="6">
    <location>
        <begin position="82"/>
        <end position="101"/>
    </location>
</feature>
<evidence type="ECO:0000256" key="1">
    <source>
        <dbReference type="ARBA" id="ARBA00004141"/>
    </source>
</evidence>
<organism evidence="8 9">
    <name type="scientific">Talaromyces pinophilus</name>
    <name type="common">Penicillium pinophilum</name>
    <dbReference type="NCBI Taxonomy" id="128442"/>
    <lineage>
        <taxon>Eukaryota</taxon>
        <taxon>Fungi</taxon>
        <taxon>Dikarya</taxon>
        <taxon>Ascomycota</taxon>
        <taxon>Pezizomycotina</taxon>
        <taxon>Eurotiomycetes</taxon>
        <taxon>Eurotiomycetidae</taxon>
        <taxon>Eurotiales</taxon>
        <taxon>Trichocomaceae</taxon>
        <taxon>Talaromyces</taxon>
        <taxon>Talaromyces sect. Talaromyces</taxon>
    </lineage>
</organism>
<dbReference type="EMBL" id="DF933837">
    <property type="protein sequence ID" value="GAM41064.1"/>
    <property type="molecule type" value="Genomic_DNA"/>
</dbReference>
<keyword evidence="5 6" id="KW-0472">Membrane</keyword>
<keyword evidence="3 6" id="KW-0812">Transmembrane</keyword>
<feature type="transmembrane region" description="Helical" evidence="6">
    <location>
        <begin position="250"/>
        <end position="277"/>
    </location>
</feature>
<dbReference type="PANTHER" id="PTHR45649:SF4">
    <property type="entry name" value="TRANSPORTER, PUTATIVE (EUROFUNG)-RELATED"/>
    <property type="match status" value="1"/>
</dbReference>
<keyword evidence="9" id="KW-1185">Reference proteome</keyword>
<dbReference type="GO" id="GO:0016020">
    <property type="term" value="C:membrane"/>
    <property type="evidence" value="ECO:0007669"/>
    <property type="project" value="UniProtKB-SubCell"/>
</dbReference>
<evidence type="ECO:0000256" key="4">
    <source>
        <dbReference type="ARBA" id="ARBA00022989"/>
    </source>
</evidence>
<name>A0A6V8HJW6_TALPI</name>
<feature type="transmembrane region" description="Helical" evidence="6">
    <location>
        <begin position="208"/>
        <end position="230"/>
    </location>
</feature>
<dbReference type="Gene3D" id="1.20.1740.10">
    <property type="entry name" value="Amino acid/polyamine transporter I"/>
    <property type="match status" value="1"/>
</dbReference>
<protein>
    <recommendedName>
        <fullName evidence="7">AB hydrolase-1 domain-containing protein</fullName>
    </recommendedName>
</protein>
<evidence type="ECO:0000313" key="8">
    <source>
        <dbReference type="EMBL" id="GAM41064.1"/>
    </source>
</evidence>
<dbReference type="GO" id="GO:0022857">
    <property type="term" value="F:transmembrane transporter activity"/>
    <property type="evidence" value="ECO:0007669"/>
    <property type="project" value="InterPro"/>
</dbReference>
<comment type="subcellular location">
    <subcellularLocation>
        <location evidence="1">Membrane</location>
        <topology evidence="1">Multi-pass membrane protein</topology>
    </subcellularLocation>
</comment>
<evidence type="ECO:0000256" key="3">
    <source>
        <dbReference type="ARBA" id="ARBA00022692"/>
    </source>
</evidence>
<dbReference type="AlphaFoldDB" id="A0A6V8HJW6"/>
<gene>
    <name evidence="8" type="ORF">TCE0_041r13898</name>
</gene>
<keyword evidence="4 6" id="KW-1133">Transmembrane helix</keyword>
<proteinExistence type="predicted"/>
<dbReference type="Proteomes" id="UP000053095">
    <property type="component" value="Unassembled WGS sequence"/>
</dbReference>
<feature type="domain" description="AB hydrolase-1" evidence="7">
    <location>
        <begin position="446"/>
        <end position="706"/>
    </location>
</feature>
<dbReference type="InterPro" id="IPR029058">
    <property type="entry name" value="AB_hydrolase_fold"/>
</dbReference>
<feature type="transmembrane region" description="Helical" evidence="6">
    <location>
        <begin position="48"/>
        <end position="70"/>
    </location>
</feature>
<dbReference type="Pfam" id="PF13520">
    <property type="entry name" value="AA_permease_2"/>
    <property type="match status" value="1"/>
</dbReference>
<reference evidence="9" key="1">
    <citation type="journal article" date="2015" name="Genome Announc.">
        <title>Draft genome sequence of Talaromyces cellulolyticus strain Y-94, a source of lignocellulosic biomass-degrading enzymes.</title>
        <authorList>
            <person name="Fujii T."/>
            <person name="Koike H."/>
            <person name="Sawayama S."/>
            <person name="Yano S."/>
            <person name="Inoue H."/>
        </authorList>
    </citation>
    <scope>NUCLEOTIDE SEQUENCE [LARGE SCALE GENOMIC DNA]</scope>
    <source>
        <strain evidence="9">Y-94</strain>
    </source>
</reference>
<dbReference type="PANTHER" id="PTHR45649">
    <property type="entry name" value="AMINO-ACID PERMEASE BAT1"/>
    <property type="match status" value="1"/>
</dbReference>
<keyword evidence="2" id="KW-0813">Transport</keyword>
<feature type="transmembrane region" description="Helical" evidence="6">
    <location>
        <begin position="309"/>
        <end position="329"/>
    </location>
</feature>
<sequence length="724" mass="78872">MQASDKALGLELLDMDERLMDDGIQRAQAGVGAGTALDDGDMHRWMSVLAWQAGSASGSFLTGTIIQGLISIRNPDYTPENWQGTLFVFAMIVVIYVFNVYASNLMPILNNLLMILHILSWVVIVIVLWAMAPHQSAKTVFTHWENLGGWSSMGLSVMIGQISAIYASLSMYQAAKKFQLANAEHAGSDATAHMSEEVKDASRSVPIAIAWGYFSNGIMAIVLLIAYLFAIPSVEDALNDNTGFPFLYVFQNAVSTAGVNGLTAIILLPVIFSNIFFNASTSRQTFAFARDKGLPCSKWISKVDSKRKIPVNAIALSCIISCLLSLINIGSLTAFNAIISLNVAALMYTYIISISCVIYRKIWHAETLPPRRWDMGRWGLPVNIIVDVPSNQLATTDFVDIATSTAFSDLDELIEGTQLLQKTYNIWVELCVPAQQAQIQNQSIQILTHGAVLDHTYWDFTSGYSYVDAAAQAGLVTLNYDRLGIGKSDHPDPLLEDQGNVALEVLHGLVSIVRSNVLGCAFKKVIAVGHSFGSQTTVATISKYPEDFDAAIITGLAKEAGTDWQQRAEISFGLLQANLVPGRFRGLPNGYLAPGSVAGVQLVFFKYPYFDPAILNATFDNIQTFSAGEMLINPTSAFLGNPQVLAAWKQPVLIMLGEHDFAGCGLSCSTPQNQANLTLTGMFPSADPDLSRSVIIDDSGHSINLHFNATFVYKTQTDWVNQLD</sequence>
<comment type="caution">
    <text evidence="8">The sequence shown here is derived from an EMBL/GenBank/DDBJ whole genome shotgun (WGS) entry which is preliminary data.</text>
</comment>
<evidence type="ECO:0000256" key="6">
    <source>
        <dbReference type="SAM" id="Phobius"/>
    </source>
</evidence>
<dbReference type="InterPro" id="IPR002293">
    <property type="entry name" value="AA/rel_permease1"/>
</dbReference>
<evidence type="ECO:0000256" key="2">
    <source>
        <dbReference type="ARBA" id="ARBA00022448"/>
    </source>
</evidence>
<evidence type="ECO:0000256" key="5">
    <source>
        <dbReference type="ARBA" id="ARBA00023136"/>
    </source>
</evidence>